<feature type="region of interest" description="Disordered" evidence="7">
    <location>
        <begin position="1"/>
        <end position="24"/>
    </location>
</feature>
<feature type="region of interest" description="Disordered" evidence="7">
    <location>
        <begin position="109"/>
        <end position="129"/>
    </location>
</feature>
<keyword evidence="5" id="KW-0206">Cytoskeleton</keyword>
<dbReference type="GO" id="GO:0007052">
    <property type="term" value="P:mitotic spindle organization"/>
    <property type="evidence" value="ECO:0007669"/>
    <property type="project" value="TreeGrafter"/>
</dbReference>
<proteinExistence type="inferred from homology"/>
<comment type="function">
    <text evidence="6">Part of the dynactin complex that activates the molecular motor dynein for ultra-processive transport along microtubules.</text>
</comment>
<dbReference type="OrthoDB" id="2355at2759"/>
<dbReference type="InterPro" id="IPR027777">
    <property type="entry name" value="DCTN6"/>
</dbReference>
<gene>
    <name evidence="8" type="ORF">A1Q1_05143</name>
</gene>
<comment type="subcellular location">
    <subcellularLocation>
        <location evidence="1">Cytoplasm</location>
        <location evidence="1">Cytoskeleton</location>
    </subcellularLocation>
</comment>
<reference evidence="8 9" key="1">
    <citation type="journal article" date="2012" name="Eukaryot. Cell">
        <title>Draft genome sequence of CBS 2479, the standard type strain of Trichosporon asahii.</title>
        <authorList>
            <person name="Yang R.Y."/>
            <person name="Li H.T."/>
            <person name="Zhu H."/>
            <person name="Zhou G.P."/>
            <person name="Wang M."/>
            <person name="Wang L."/>
        </authorList>
    </citation>
    <scope>NUCLEOTIDE SEQUENCE [LARGE SCALE GENOMIC DNA]</scope>
    <source>
        <strain evidence="9">ATCC 90039 / CBS 2479 / JCM 2466 / KCTC 7840 / NCYC 2677 / UAMH 7654</strain>
    </source>
</reference>
<accession>J6EPG4</accession>
<dbReference type="PANTHER" id="PTHR13072">
    <property type="entry name" value="DYNACTIN 6"/>
    <property type="match status" value="1"/>
</dbReference>
<feature type="compositionally biased region" description="Basic residues" evidence="7">
    <location>
        <begin position="13"/>
        <end position="22"/>
    </location>
</feature>
<feature type="compositionally biased region" description="Low complexity" evidence="7">
    <location>
        <begin position="237"/>
        <end position="249"/>
    </location>
</feature>
<dbReference type="RefSeq" id="XP_014177425.1">
    <property type="nucleotide sequence ID" value="XM_014321950.1"/>
</dbReference>
<dbReference type="HOGENOM" id="CLU_1116416_0_0_1"/>
<organism evidence="8 9">
    <name type="scientific">Trichosporon asahii var. asahii (strain ATCC 90039 / CBS 2479 / JCM 2466 / KCTC 7840 / NBRC 103889/ NCYC 2677 / UAMH 7654)</name>
    <name type="common">Yeast</name>
    <dbReference type="NCBI Taxonomy" id="1186058"/>
    <lineage>
        <taxon>Eukaryota</taxon>
        <taxon>Fungi</taxon>
        <taxon>Dikarya</taxon>
        <taxon>Basidiomycota</taxon>
        <taxon>Agaricomycotina</taxon>
        <taxon>Tremellomycetes</taxon>
        <taxon>Trichosporonales</taxon>
        <taxon>Trichosporonaceae</taxon>
        <taxon>Trichosporon</taxon>
    </lineage>
</organism>
<evidence type="ECO:0000256" key="3">
    <source>
        <dbReference type="ARBA" id="ARBA00016573"/>
    </source>
</evidence>
<name>J6EPG4_TRIAS</name>
<dbReference type="AlphaFoldDB" id="J6EPG4"/>
<comment type="similarity">
    <text evidence="2">Belongs to the dynactin subunits 5/6 family. Dynactin subunit 6 subfamily.</text>
</comment>
<dbReference type="Gene3D" id="2.160.10.10">
    <property type="entry name" value="Hexapeptide repeat proteins"/>
    <property type="match status" value="1"/>
</dbReference>
<sequence>MSVASSRAQSLSPRKRPTRASKTHLTQAGCYVSEQCVLEGTIVLERGCVLHPKAVIIVAPTCTVTFGPGCVVEENAVLHFPGPGNATVGQGNAFQVGCAVDLVPDVVPPSSPPLPAADGTVPPPTSSGVVPSIGEWNTFAPRSRVKSVRVGDWCTFGPGTALRPDHPQLEVEDAGSRRWKAVPSQSVVYGATSRIRHWDGSGKEHELGVRRSATEFLREIMPKQQKRDTRPPPPASTPQAQQAPPQAQT</sequence>
<evidence type="ECO:0000313" key="8">
    <source>
        <dbReference type="EMBL" id="EJT46314.1"/>
    </source>
</evidence>
<dbReference type="PANTHER" id="PTHR13072:SF0">
    <property type="entry name" value="DYNACTIN SUBUNIT 6"/>
    <property type="match status" value="1"/>
</dbReference>
<feature type="compositionally biased region" description="Basic and acidic residues" evidence="7">
    <location>
        <begin position="218"/>
        <end position="230"/>
    </location>
</feature>
<dbReference type="GeneID" id="25988655"/>
<dbReference type="EMBL" id="ALBS01000297">
    <property type="protein sequence ID" value="EJT46314.1"/>
    <property type="molecule type" value="Genomic_DNA"/>
</dbReference>
<evidence type="ECO:0000256" key="6">
    <source>
        <dbReference type="ARBA" id="ARBA00034687"/>
    </source>
</evidence>
<protein>
    <recommendedName>
        <fullName evidence="3">Dynactin subunit 6</fullName>
    </recommendedName>
</protein>
<dbReference type="SUPFAM" id="SSF51161">
    <property type="entry name" value="Trimeric LpxA-like enzymes"/>
    <property type="match status" value="1"/>
</dbReference>
<feature type="compositionally biased region" description="Polar residues" evidence="7">
    <location>
        <begin position="1"/>
        <end position="12"/>
    </location>
</feature>
<evidence type="ECO:0000256" key="1">
    <source>
        <dbReference type="ARBA" id="ARBA00004245"/>
    </source>
</evidence>
<dbReference type="Proteomes" id="UP000002748">
    <property type="component" value="Unassembled WGS sequence"/>
</dbReference>
<keyword evidence="4" id="KW-0963">Cytoplasm</keyword>
<feature type="region of interest" description="Disordered" evidence="7">
    <location>
        <begin position="218"/>
        <end position="249"/>
    </location>
</feature>
<dbReference type="GO" id="GO:0070840">
    <property type="term" value="F:dynein complex binding"/>
    <property type="evidence" value="ECO:0007669"/>
    <property type="project" value="TreeGrafter"/>
</dbReference>
<evidence type="ECO:0000256" key="4">
    <source>
        <dbReference type="ARBA" id="ARBA00022490"/>
    </source>
</evidence>
<dbReference type="GO" id="GO:0005869">
    <property type="term" value="C:dynactin complex"/>
    <property type="evidence" value="ECO:0007669"/>
    <property type="project" value="InterPro"/>
</dbReference>
<evidence type="ECO:0000313" key="9">
    <source>
        <dbReference type="Proteomes" id="UP000002748"/>
    </source>
</evidence>
<dbReference type="VEuPathDB" id="FungiDB:A1Q1_05143"/>
<evidence type="ECO:0000256" key="5">
    <source>
        <dbReference type="ARBA" id="ARBA00023212"/>
    </source>
</evidence>
<evidence type="ECO:0000256" key="7">
    <source>
        <dbReference type="SAM" id="MobiDB-lite"/>
    </source>
</evidence>
<dbReference type="KEGG" id="tasa:A1Q1_05143"/>
<dbReference type="InterPro" id="IPR011004">
    <property type="entry name" value="Trimer_LpxA-like_sf"/>
</dbReference>
<feature type="compositionally biased region" description="Pro residues" evidence="7">
    <location>
        <begin position="109"/>
        <end position="125"/>
    </location>
</feature>
<evidence type="ECO:0000256" key="2">
    <source>
        <dbReference type="ARBA" id="ARBA00007719"/>
    </source>
</evidence>
<comment type="caution">
    <text evidence="8">The sequence shown here is derived from an EMBL/GenBank/DDBJ whole genome shotgun (WGS) entry which is preliminary data.</text>
</comment>